<feature type="compositionally biased region" description="Basic and acidic residues" evidence="3">
    <location>
        <begin position="1084"/>
        <end position="1095"/>
    </location>
</feature>
<feature type="compositionally biased region" description="Low complexity" evidence="3">
    <location>
        <begin position="713"/>
        <end position="723"/>
    </location>
</feature>
<feature type="compositionally biased region" description="Pro residues" evidence="3">
    <location>
        <begin position="656"/>
        <end position="680"/>
    </location>
</feature>
<accession>A0A6P4FKT5</accession>
<dbReference type="GO" id="GO:0005634">
    <property type="term" value="C:nucleus"/>
    <property type="evidence" value="ECO:0007669"/>
    <property type="project" value="TreeGrafter"/>
</dbReference>
<dbReference type="FunFam" id="1.25.40.90:FF:000004">
    <property type="entry name" value="splicing factor, arginine/serine-rich 15"/>
    <property type="match status" value="1"/>
</dbReference>
<dbReference type="InterPro" id="IPR035979">
    <property type="entry name" value="RBD_domain_sf"/>
</dbReference>
<feature type="region of interest" description="Disordered" evidence="3">
    <location>
        <begin position="656"/>
        <end position="1217"/>
    </location>
</feature>
<dbReference type="InterPro" id="IPR012677">
    <property type="entry name" value="Nucleotide-bd_a/b_plait_sf"/>
</dbReference>
<feature type="compositionally biased region" description="Basic residues" evidence="3">
    <location>
        <begin position="314"/>
        <end position="329"/>
    </location>
</feature>
<dbReference type="SUPFAM" id="SSF54928">
    <property type="entry name" value="RNA-binding domain, RBD"/>
    <property type="match status" value="1"/>
</dbReference>
<reference evidence="8" key="2">
    <citation type="submission" date="2025-04" db="UniProtKB">
        <authorList>
            <consortium name="RefSeq"/>
        </authorList>
    </citation>
    <scope>IDENTIFICATION</scope>
</reference>
<evidence type="ECO:0000313" key="6">
    <source>
        <dbReference type="EnsemblMetazoa" id="XP_016990442.1"/>
    </source>
</evidence>
<keyword evidence="1 2" id="KW-0694">RNA-binding</keyword>
<feature type="compositionally biased region" description="Basic and acidic residues" evidence="3">
    <location>
        <begin position="737"/>
        <end position="751"/>
    </location>
</feature>
<proteinExistence type="predicted"/>
<feature type="domain" description="CID" evidence="5">
    <location>
        <begin position="1"/>
        <end position="139"/>
    </location>
</feature>
<dbReference type="GeneID" id="108052547"/>
<feature type="compositionally biased region" description="Polar residues" evidence="3">
    <location>
        <begin position="682"/>
        <end position="694"/>
    </location>
</feature>
<feature type="compositionally biased region" description="Gly residues" evidence="3">
    <location>
        <begin position="877"/>
        <end position="886"/>
    </location>
</feature>
<dbReference type="Gene3D" id="1.25.40.90">
    <property type="match status" value="1"/>
</dbReference>
<feature type="compositionally biased region" description="Low complexity" evidence="3">
    <location>
        <begin position="1186"/>
        <end position="1199"/>
    </location>
</feature>
<dbReference type="PROSITE" id="PS51391">
    <property type="entry name" value="CID"/>
    <property type="match status" value="1"/>
</dbReference>
<dbReference type="InterPro" id="IPR051485">
    <property type="entry name" value="SR-CTD_assoc_factor"/>
</dbReference>
<reference evidence="6" key="3">
    <citation type="submission" date="2025-05" db="UniProtKB">
        <authorList>
            <consortium name="EnsemblMetazoa"/>
        </authorList>
    </citation>
    <scope>IDENTIFICATION</scope>
</reference>
<feature type="region of interest" description="Disordered" evidence="3">
    <location>
        <begin position="298"/>
        <end position="395"/>
    </location>
</feature>
<dbReference type="Gene3D" id="3.30.70.330">
    <property type="match status" value="1"/>
</dbReference>
<keyword evidence="7" id="KW-1185">Reference proteome</keyword>
<feature type="compositionally biased region" description="Basic and acidic residues" evidence="3">
    <location>
        <begin position="809"/>
        <end position="820"/>
    </location>
</feature>
<feature type="compositionally biased region" description="Basic and acidic residues" evidence="3">
    <location>
        <begin position="368"/>
        <end position="395"/>
    </location>
</feature>
<dbReference type="RefSeq" id="XP_016990442.1">
    <property type="nucleotide sequence ID" value="XM_017134953.1"/>
</dbReference>
<dbReference type="GO" id="GO:0003723">
    <property type="term" value="F:RNA binding"/>
    <property type="evidence" value="ECO:0007669"/>
    <property type="project" value="UniProtKB-UniRule"/>
</dbReference>
<dbReference type="Proteomes" id="UP001652680">
    <property type="component" value="Unassembled WGS sequence"/>
</dbReference>
<evidence type="ECO:0000259" key="5">
    <source>
        <dbReference type="PROSITE" id="PS51391"/>
    </source>
</evidence>
<dbReference type="CDD" id="cd12227">
    <property type="entry name" value="RRM_SCAF4_SCAF8"/>
    <property type="match status" value="1"/>
</dbReference>
<dbReference type="InterPro" id="IPR000504">
    <property type="entry name" value="RRM_dom"/>
</dbReference>
<feature type="compositionally biased region" description="Gly residues" evidence="3">
    <location>
        <begin position="331"/>
        <end position="342"/>
    </location>
</feature>
<feature type="compositionally biased region" description="Polar residues" evidence="3">
    <location>
        <begin position="1124"/>
        <end position="1135"/>
    </location>
</feature>
<dbReference type="Pfam" id="PF04818">
    <property type="entry name" value="CID"/>
    <property type="match status" value="1"/>
</dbReference>
<evidence type="ECO:0000256" key="3">
    <source>
        <dbReference type="SAM" id="MobiDB-lite"/>
    </source>
</evidence>
<feature type="compositionally biased region" description="Basic and acidic residues" evidence="3">
    <location>
        <begin position="759"/>
        <end position="773"/>
    </location>
</feature>
<feature type="compositionally biased region" description="Gly residues" evidence="3">
    <location>
        <begin position="894"/>
        <end position="919"/>
    </location>
</feature>
<feature type="compositionally biased region" description="Basic and acidic residues" evidence="3">
    <location>
        <begin position="985"/>
        <end position="999"/>
    </location>
</feature>
<dbReference type="AlphaFoldDB" id="A0A6P4FKT5"/>
<dbReference type="SUPFAM" id="SSF48464">
    <property type="entry name" value="ENTH/VHS domain"/>
    <property type="match status" value="1"/>
</dbReference>
<dbReference type="FunFam" id="3.30.70.330:FF:000576">
    <property type="entry name" value="Uncharacterized protein, isoform B"/>
    <property type="match status" value="1"/>
</dbReference>
<name>A0A6P4FKT5_DRORH</name>
<dbReference type="Pfam" id="PF00076">
    <property type="entry name" value="RRM_1"/>
    <property type="match status" value="1"/>
</dbReference>
<feature type="compositionally biased region" description="Basic and acidic residues" evidence="3">
    <location>
        <begin position="1008"/>
        <end position="1030"/>
    </location>
</feature>
<feature type="region of interest" description="Disordered" evidence="3">
    <location>
        <begin position="148"/>
        <end position="183"/>
    </location>
</feature>
<feature type="compositionally biased region" description="Basic and acidic residues" evidence="3">
    <location>
        <begin position="1038"/>
        <end position="1052"/>
    </location>
</feature>
<feature type="compositionally biased region" description="Basic and acidic residues" evidence="3">
    <location>
        <begin position="1169"/>
        <end position="1184"/>
    </location>
</feature>
<organism evidence="8">
    <name type="scientific">Drosophila rhopaloa</name>
    <name type="common">Fruit fly</name>
    <dbReference type="NCBI Taxonomy" id="1041015"/>
    <lineage>
        <taxon>Eukaryota</taxon>
        <taxon>Metazoa</taxon>
        <taxon>Ecdysozoa</taxon>
        <taxon>Arthropoda</taxon>
        <taxon>Hexapoda</taxon>
        <taxon>Insecta</taxon>
        <taxon>Pterygota</taxon>
        <taxon>Neoptera</taxon>
        <taxon>Endopterygota</taxon>
        <taxon>Diptera</taxon>
        <taxon>Brachycera</taxon>
        <taxon>Muscomorpha</taxon>
        <taxon>Ephydroidea</taxon>
        <taxon>Drosophilidae</taxon>
        <taxon>Drosophila</taxon>
        <taxon>Sophophora</taxon>
    </lineage>
</organism>
<feature type="domain" description="RRM" evidence="4">
    <location>
        <begin position="408"/>
        <end position="480"/>
    </location>
</feature>
<feature type="compositionally biased region" description="Gly residues" evidence="3">
    <location>
        <begin position="148"/>
        <end position="159"/>
    </location>
</feature>
<feature type="compositionally biased region" description="Gly residues" evidence="3">
    <location>
        <begin position="822"/>
        <end position="842"/>
    </location>
</feature>
<dbReference type="CDD" id="cd16983">
    <property type="entry name" value="CID_SCAF8_like"/>
    <property type="match status" value="1"/>
</dbReference>
<dbReference type="OrthoDB" id="79367at2759"/>
<dbReference type="InterPro" id="IPR008942">
    <property type="entry name" value="ENTH_VHS"/>
</dbReference>
<feature type="compositionally biased region" description="Acidic residues" evidence="3">
    <location>
        <begin position="695"/>
        <end position="705"/>
    </location>
</feature>
<dbReference type="PANTHER" id="PTHR23140">
    <property type="entry name" value="RNA PROCESSING PROTEIN LD23810P"/>
    <property type="match status" value="1"/>
</dbReference>
<evidence type="ECO:0000256" key="1">
    <source>
        <dbReference type="ARBA" id="ARBA00022884"/>
    </source>
</evidence>
<evidence type="ECO:0000313" key="8">
    <source>
        <dbReference type="RefSeq" id="XP_016990442.1"/>
    </source>
</evidence>
<dbReference type="CTD" id="37411"/>
<feature type="compositionally biased region" description="Polar residues" evidence="3">
    <location>
        <begin position="849"/>
        <end position="861"/>
    </location>
</feature>
<dbReference type="InterPro" id="IPR006569">
    <property type="entry name" value="CID_dom"/>
</dbReference>
<evidence type="ECO:0000256" key="2">
    <source>
        <dbReference type="PROSITE-ProRule" id="PRU00176"/>
    </source>
</evidence>
<dbReference type="PROSITE" id="PS50102">
    <property type="entry name" value="RRM"/>
    <property type="match status" value="1"/>
</dbReference>
<dbReference type="EnsemblMetazoa" id="XM_017134953.1">
    <property type="protein sequence ID" value="XP_016990442.1"/>
    <property type="gene ID" value="LOC108052547"/>
</dbReference>
<dbReference type="SMART" id="SM00582">
    <property type="entry name" value="RPR"/>
    <property type="match status" value="1"/>
</dbReference>
<dbReference type="PANTHER" id="PTHR23140:SF4">
    <property type="entry name" value="PROTEIN CBR-NRD-1"/>
    <property type="match status" value="1"/>
</dbReference>
<sequence>METVVAFNNELSGLYDSRPPISKAKMAAITKSAMRAIKLYKHVVQSVEKFILKCKPEYKVPGLYVIDSIVRQSRHQYGMDKDLFAPRFQRNLTETFANLFRCAPEDKSRIIRVLNLWQKNNVFKSEVIQPIFDLADPNHPIYHQMPPVGGGGGQGGSVGPGPSSSGALSLADISSGPNGLNNSNMDLSMGSSVGDDKMGGAMPDLSNNNLKQLLNDPNVLRQLQTLQNFQKFKHQEDQKHRYPDEALQQHFQNVMKGNAGMPPGMGMGMGMSINLNDSMDLNKDVEFISEQQSIEVINLDGADSRSPTPDRDRYKRSRRSSRSRSRSPRGRGAGGAGGGGAGNDRRRRSSRSRSRSRSPRSSRRRASRDRDRMDRNNRDKERDREHERERRKKGLPDIKKEHLSVCSTTLWVGHLSKLVYQEELSDTFGEYGDIVSIDQIVPRGCAFIVMNRRQDAHKAMQALKNHKLQGRAITISWAAGKGVKSKEWKDFWDLELGVTYIPWSKLGPETDFDALEEGGMFDEDTMPIQMKQKINQAKNTGKDNKGPSVAETTGGPGVGVPPPGMIFGIDTTQPPPVGPVGPVGPPPGPGGPPPGLMGMVRGQFPMAPPMGINMPPPMMMPPTNMPPPMMMPTTNMPPPMMMPPAMMPPGFPGIGGPPHPMGLPPGAPFPPPGVVPPPIPVSGQSSANSGNVSDDQMDIEMDLEDAPPPPPQQQAAFNPSPNNLELSPAAMANEMFQQRERERDRDRDRSRGPGNSRWGGRDDVVEAPDRWRAENGGGGGGPGPGPGPGPNAAFNEARARLNLNPIDHGMPRPDFMDFDSRGGPGGPRGMGPRGNHNGGPGGDFFPPNMNHNRFNQPTSLMQMRIPPPASFNQRMGGPPGNGGNGVGPMFMRNQGGGGGGPGGGGPVGGGPGGPGGRQQGPGFFNPRNPFNDNQRGRGGQGGGGGRGMGGGGGPGGRGRWSDDEDEAGNNFKRRGGPGGPGGNRFRGDRGGEMMDDRRGNNQRGGRGGPREDRERPGFGNRRDSRDDSNRHSISSTEEGSKPAPEPEARPKNADTALAIPNTEAEPTSTKVDTEEDWDQELQDYEARMEAQKPGEDAPQSANRPPKENMPSEAESFAKPAEVASDSSASKPQTDASAACTPLYDELPPPANPPAQAQPAREAEGSPPRQEPEVIHTEAAPKEELVPAPAAEPQMEAPSSEEPKTQAASADVEAEVEA</sequence>
<dbReference type="SMART" id="SM00360">
    <property type="entry name" value="RRM"/>
    <property type="match status" value="1"/>
</dbReference>
<feature type="compositionally biased region" description="Gly residues" evidence="3">
    <location>
        <begin position="936"/>
        <end position="958"/>
    </location>
</feature>
<protein>
    <submittedName>
        <fullName evidence="8">Splicing factor, arginine/serine-rich 15 isoform X2</fullName>
    </submittedName>
</protein>
<evidence type="ECO:0000259" key="4">
    <source>
        <dbReference type="PROSITE" id="PS50102"/>
    </source>
</evidence>
<feature type="region of interest" description="Disordered" evidence="3">
    <location>
        <begin position="538"/>
        <end position="558"/>
    </location>
</feature>
<feature type="compositionally biased region" description="Acidic residues" evidence="3">
    <location>
        <begin position="1073"/>
        <end position="1083"/>
    </location>
</feature>
<evidence type="ECO:0000313" key="7">
    <source>
        <dbReference type="Proteomes" id="UP001652680"/>
    </source>
</evidence>
<feature type="compositionally biased region" description="Basic residues" evidence="3">
    <location>
        <begin position="345"/>
        <end position="367"/>
    </location>
</feature>
<gene>
    <name evidence="8" type="primary">LOC108052547</name>
    <name evidence="6" type="synonym">108052547</name>
</gene>
<reference evidence="7" key="1">
    <citation type="journal article" date="2021" name="Elife">
        <title>Highly contiguous assemblies of 101 drosophilid genomes.</title>
        <authorList>
            <person name="Kim B.Y."/>
            <person name="Wang J.R."/>
            <person name="Miller D.E."/>
            <person name="Barmina O."/>
            <person name="Delaney E."/>
            <person name="Thompson A."/>
            <person name="Comeault A.A."/>
            <person name="Peede D."/>
            <person name="D'Agostino E.R."/>
            <person name="Pelaez J."/>
            <person name="Aguilar J.M."/>
            <person name="Haji D."/>
            <person name="Matsunaga T."/>
            <person name="Armstrong E.E."/>
            <person name="Zych M."/>
            <person name="Ogawa Y."/>
            <person name="Stamenkovic-Radak M."/>
            <person name="Jelic M."/>
            <person name="Veselinovic M.S."/>
            <person name="Tanaskovic M."/>
            <person name="Eric P."/>
            <person name="Gao J.J."/>
            <person name="Katoh T.K."/>
            <person name="Toda M.J."/>
            <person name="Watabe H."/>
            <person name="Watada M."/>
            <person name="Davis J.S."/>
            <person name="Moyle L.C."/>
            <person name="Manoli G."/>
            <person name="Bertolini E."/>
            <person name="Kostal V."/>
            <person name="Hawley R.S."/>
            <person name="Takahashi A."/>
            <person name="Jones C.D."/>
            <person name="Price D.K."/>
            <person name="Whiteman N."/>
            <person name="Kopp A."/>
            <person name="Matute D.R."/>
            <person name="Petrov D.A."/>
        </authorList>
    </citation>
    <scope>NUCLEOTIDE SEQUENCE [LARGE SCALE GENOMIC DNA]</scope>
</reference>